<sequence>MAQQNDVSFSLKNQQDMICLPQTSEKELQAVLGVAGSSSIRECCKNYRTAYRENLVVGPPCGLMDEMASACGICNLVFLSEMENALCKASGQVERANSDVRRLKVENNHLRQEMEAANIRAAESAASCEEVPKREKKTLMQFQSWEKLKSLFQEELTAKKRKLTHLEQANEQ</sequence>
<organism evidence="2 3">
    <name type="scientific">Artemisia annua</name>
    <name type="common">Sweet wormwood</name>
    <dbReference type="NCBI Taxonomy" id="35608"/>
    <lineage>
        <taxon>Eukaryota</taxon>
        <taxon>Viridiplantae</taxon>
        <taxon>Streptophyta</taxon>
        <taxon>Embryophyta</taxon>
        <taxon>Tracheophyta</taxon>
        <taxon>Spermatophyta</taxon>
        <taxon>Magnoliopsida</taxon>
        <taxon>eudicotyledons</taxon>
        <taxon>Gunneridae</taxon>
        <taxon>Pentapetalae</taxon>
        <taxon>asterids</taxon>
        <taxon>campanulids</taxon>
        <taxon>Asterales</taxon>
        <taxon>Asteraceae</taxon>
        <taxon>Asteroideae</taxon>
        <taxon>Anthemideae</taxon>
        <taxon>Artemisiinae</taxon>
        <taxon>Artemisia</taxon>
    </lineage>
</organism>
<gene>
    <name evidence="2" type="ORF">CTI12_AA518300</name>
</gene>
<reference evidence="2 3" key="1">
    <citation type="journal article" date="2018" name="Mol. Plant">
        <title>The genome of Artemisia annua provides insight into the evolution of Asteraceae family and artemisinin biosynthesis.</title>
        <authorList>
            <person name="Shen Q."/>
            <person name="Zhang L."/>
            <person name="Liao Z."/>
            <person name="Wang S."/>
            <person name="Yan T."/>
            <person name="Shi P."/>
            <person name="Liu M."/>
            <person name="Fu X."/>
            <person name="Pan Q."/>
            <person name="Wang Y."/>
            <person name="Lv Z."/>
            <person name="Lu X."/>
            <person name="Zhang F."/>
            <person name="Jiang W."/>
            <person name="Ma Y."/>
            <person name="Chen M."/>
            <person name="Hao X."/>
            <person name="Li L."/>
            <person name="Tang Y."/>
            <person name="Lv G."/>
            <person name="Zhou Y."/>
            <person name="Sun X."/>
            <person name="Brodelius P.E."/>
            <person name="Rose J.K.C."/>
            <person name="Tang K."/>
        </authorList>
    </citation>
    <scope>NUCLEOTIDE SEQUENCE [LARGE SCALE GENOMIC DNA]</scope>
    <source>
        <strain evidence="3">cv. Huhao1</strain>
        <tissue evidence="2">Leaf</tissue>
    </source>
</reference>
<dbReference type="PANTHER" id="PTHR46405">
    <property type="entry name" value="OS05G0141500 PROTEIN"/>
    <property type="match status" value="1"/>
</dbReference>
<dbReference type="Proteomes" id="UP000245207">
    <property type="component" value="Unassembled WGS sequence"/>
</dbReference>
<dbReference type="STRING" id="35608.A0A2U1L829"/>
<dbReference type="InterPro" id="IPR046934">
    <property type="entry name" value="PIR2-like"/>
</dbReference>
<keyword evidence="3" id="KW-1185">Reference proteome</keyword>
<protein>
    <submittedName>
        <fullName evidence="2">Zinc finger, RING/FYVE/PHD-type</fullName>
    </submittedName>
</protein>
<dbReference type="OrthoDB" id="2020942at2759"/>
<feature type="coiled-coil region" evidence="1">
    <location>
        <begin position="93"/>
        <end position="120"/>
    </location>
</feature>
<accession>A0A2U1L829</accession>
<dbReference type="AlphaFoldDB" id="A0A2U1L829"/>
<dbReference type="PANTHER" id="PTHR46405:SF2">
    <property type="entry name" value="OS05G0141500 PROTEIN"/>
    <property type="match status" value="1"/>
</dbReference>
<evidence type="ECO:0000313" key="2">
    <source>
        <dbReference type="EMBL" id="PWA45168.1"/>
    </source>
</evidence>
<evidence type="ECO:0000256" key="1">
    <source>
        <dbReference type="SAM" id="Coils"/>
    </source>
</evidence>
<name>A0A2U1L829_ARTAN</name>
<comment type="caution">
    <text evidence="2">The sequence shown here is derived from an EMBL/GenBank/DDBJ whole genome shotgun (WGS) entry which is preliminary data.</text>
</comment>
<keyword evidence="1" id="KW-0175">Coiled coil</keyword>
<dbReference type="EMBL" id="PKPP01010904">
    <property type="protein sequence ID" value="PWA45168.1"/>
    <property type="molecule type" value="Genomic_DNA"/>
</dbReference>
<evidence type="ECO:0000313" key="3">
    <source>
        <dbReference type="Proteomes" id="UP000245207"/>
    </source>
</evidence>
<proteinExistence type="predicted"/>